<comment type="caution">
    <text evidence="12">The sequence shown here is derived from an EMBL/GenBank/DDBJ whole genome shotgun (WGS) entry which is preliminary data.</text>
</comment>
<dbReference type="PIRSF" id="PIRSF006250">
    <property type="entry name" value="NadC_ModD"/>
    <property type="match status" value="1"/>
</dbReference>
<dbReference type="SUPFAM" id="SSF54675">
    <property type="entry name" value="Nicotinate/Quinolinate PRTase N-terminal domain-like"/>
    <property type="match status" value="1"/>
</dbReference>
<dbReference type="InterPro" id="IPR036068">
    <property type="entry name" value="Nicotinate_pribotase-like_C"/>
</dbReference>
<evidence type="ECO:0000256" key="7">
    <source>
        <dbReference type="ARBA" id="ARBA00022679"/>
    </source>
</evidence>
<evidence type="ECO:0000256" key="4">
    <source>
        <dbReference type="ARBA" id="ARBA00011944"/>
    </source>
</evidence>
<dbReference type="NCBIfam" id="TIGR00078">
    <property type="entry name" value="nadC"/>
    <property type="match status" value="1"/>
</dbReference>
<dbReference type="RefSeq" id="WP_377323413.1">
    <property type="nucleotide sequence ID" value="NZ_JBHSNG010000001.1"/>
</dbReference>
<protein>
    <recommendedName>
        <fullName evidence="4">nicotinate-nucleotide diphosphorylase (carboxylating)</fullName>
        <ecNumber evidence="4">2.4.2.19</ecNumber>
    </recommendedName>
    <alternativeName>
        <fullName evidence="8">Quinolinate phosphoribosyltransferase [decarboxylating]</fullName>
    </alternativeName>
</protein>
<proteinExistence type="inferred from homology"/>
<dbReference type="EC" id="2.4.2.19" evidence="4"/>
<dbReference type="GO" id="GO:0004514">
    <property type="term" value="F:nicotinate-nucleotide diphosphorylase (carboxylating) activity"/>
    <property type="evidence" value="ECO:0007669"/>
    <property type="project" value="UniProtKB-EC"/>
</dbReference>
<reference evidence="13" key="1">
    <citation type="journal article" date="2019" name="Int. J. Syst. Evol. Microbiol.">
        <title>The Global Catalogue of Microorganisms (GCM) 10K type strain sequencing project: providing services to taxonomists for standard genome sequencing and annotation.</title>
        <authorList>
            <consortium name="The Broad Institute Genomics Platform"/>
            <consortium name="The Broad Institute Genome Sequencing Center for Infectious Disease"/>
            <person name="Wu L."/>
            <person name="Ma J."/>
        </authorList>
    </citation>
    <scope>NUCLEOTIDE SEQUENCE [LARGE SCALE GENOMIC DNA]</scope>
    <source>
        <strain evidence="13">CGMCC 1.13587</strain>
    </source>
</reference>
<dbReference type="SUPFAM" id="SSF51690">
    <property type="entry name" value="Nicotinate/Quinolinate PRTase C-terminal domain-like"/>
    <property type="match status" value="1"/>
</dbReference>
<feature type="domain" description="Quinolinate phosphoribosyl transferase N-terminal" evidence="11">
    <location>
        <begin position="33"/>
        <end position="115"/>
    </location>
</feature>
<evidence type="ECO:0000313" key="13">
    <source>
        <dbReference type="Proteomes" id="UP001596111"/>
    </source>
</evidence>
<gene>
    <name evidence="12" type="primary">nadC</name>
    <name evidence="12" type="ORF">ACFPPB_00760</name>
</gene>
<dbReference type="EMBL" id="JBHSNG010000001">
    <property type="protein sequence ID" value="MFC5579649.1"/>
    <property type="molecule type" value="Genomic_DNA"/>
</dbReference>
<dbReference type="InterPro" id="IPR037128">
    <property type="entry name" value="Quinolinate_PRibosylTase_N_sf"/>
</dbReference>
<comment type="function">
    <text evidence="1">Involved in the catabolism of quinolinic acid (QA).</text>
</comment>
<dbReference type="PANTHER" id="PTHR32179">
    <property type="entry name" value="NICOTINATE-NUCLEOTIDE PYROPHOSPHORYLASE [CARBOXYLATING]"/>
    <property type="match status" value="1"/>
</dbReference>
<dbReference type="Pfam" id="PF02749">
    <property type="entry name" value="QRPTase_N"/>
    <property type="match status" value="1"/>
</dbReference>
<dbReference type="InterPro" id="IPR013785">
    <property type="entry name" value="Aldolase_TIM"/>
</dbReference>
<evidence type="ECO:0000256" key="6">
    <source>
        <dbReference type="ARBA" id="ARBA00022676"/>
    </source>
</evidence>
<dbReference type="InterPro" id="IPR002638">
    <property type="entry name" value="Quinolinate_PRibosylTrfase_C"/>
</dbReference>
<dbReference type="Pfam" id="PF01729">
    <property type="entry name" value="QRPTase_C"/>
    <property type="match status" value="1"/>
</dbReference>
<keyword evidence="13" id="KW-1185">Reference proteome</keyword>
<dbReference type="Gene3D" id="3.20.20.70">
    <property type="entry name" value="Aldolase class I"/>
    <property type="match status" value="1"/>
</dbReference>
<dbReference type="CDD" id="cd01572">
    <property type="entry name" value="QPRTase"/>
    <property type="match status" value="1"/>
</dbReference>
<evidence type="ECO:0000256" key="1">
    <source>
        <dbReference type="ARBA" id="ARBA00003237"/>
    </source>
</evidence>
<dbReference type="InterPro" id="IPR004393">
    <property type="entry name" value="NadC"/>
</dbReference>
<dbReference type="InterPro" id="IPR027277">
    <property type="entry name" value="NadC/ModD"/>
</dbReference>
<feature type="domain" description="Quinolinate phosphoribosyl transferase C-terminal" evidence="10">
    <location>
        <begin position="118"/>
        <end position="281"/>
    </location>
</feature>
<dbReference type="PANTHER" id="PTHR32179:SF3">
    <property type="entry name" value="NICOTINATE-NUCLEOTIDE PYROPHOSPHORYLASE [CARBOXYLATING]"/>
    <property type="match status" value="1"/>
</dbReference>
<accession>A0ABW0SRR3</accession>
<organism evidence="12 13">
    <name type="scientific">Rhodanobacter terrae</name>
    <dbReference type="NCBI Taxonomy" id="418647"/>
    <lineage>
        <taxon>Bacteria</taxon>
        <taxon>Pseudomonadati</taxon>
        <taxon>Pseudomonadota</taxon>
        <taxon>Gammaproteobacteria</taxon>
        <taxon>Lysobacterales</taxon>
        <taxon>Rhodanobacteraceae</taxon>
        <taxon>Rhodanobacter</taxon>
    </lineage>
</organism>
<sequence>MSHAPSFAPPDATQIAADIERAFAEDLGDGDATAGLLPVDAHAHAELTCRDAAVIAGTAWFDACFRRLDPAVQIDWRTADGERVDAGAVICRLSGHARSLVTAERSALNFLQLLSATATVTAEYVAAVAGTAARVLDTRKTIPGLRVAQKYAVRCGGGHNQRMGLYDAILIKENHIIAAGGIAAAVRAARQLHPDLLLEVEVENLDELAQALAAGVDRIMLDNFELAQMAQAVQYTAGRVPLEVSGNVDLRTIGEFARTGVDFISVGALTKHVRAVDLSLRLQLSLHAAGRAHTLRG</sequence>
<name>A0ABW0SRR3_9GAMM</name>
<evidence type="ECO:0000259" key="10">
    <source>
        <dbReference type="Pfam" id="PF01729"/>
    </source>
</evidence>
<comment type="similarity">
    <text evidence="3 9">Belongs to the NadC/ModD family.</text>
</comment>
<dbReference type="InterPro" id="IPR022412">
    <property type="entry name" value="Quinolinate_PRibosylTrfase_N"/>
</dbReference>
<evidence type="ECO:0000256" key="2">
    <source>
        <dbReference type="ARBA" id="ARBA00004893"/>
    </source>
</evidence>
<keyword evidence="5" id="KW-0662">Pyridine nucleotide biosynthesis</keyword>
<dbReference type="Gene3D" id="3.90.1170.20">
    <property type="entry name" value="Quinolinate phosphoribosyl transferase, N-terminal domain"/>
    <property type="match status" value="1"/>
</dbReference>
<evidence type="ECO:0000256" key="3">
    <source>
        <dbReference type="ARBA" id="ARBA00009400"/>
    </source>
</evidence>
<evidence type="ECO:0000313" key="12">
    <source>
        <dbReference type="EMBL" id="MFC5579649.1"/>
    </source>
</evidence>
<keyword evidence="7 9" id="KW-0808">Transferase</keyword>
<keyword evidence="6 9" id="KW-0328">Glycosyltransferase</keyword>
<evidence type="ECO:0000256" key="9">
    <source>
        <dbReference type="PIRNR" id="PIRNR006250"/>
    </source>
</evidence>
<evidence type="ECO:0000256" key="5">
    <source>
        <dbReference type="ARBA" id="ARBA00022642"/>
    </source>
</evidence>
<evidence type="ECO:0000256" key="8">
    <source>
        <dbReference type="ARBA" id="ARBA00033102"/>
    </source>
</evidence>
<comment type="pathway">
    <text evidence="2">Cofactor biosynthesis; NAD(+) biosynthesis; nicotinate D-ribonucleotide from quinolinate: step 1/1.</text>
</comment>
<dbReference type="Proteomes" id="UP001596111">
    <property type="component" value="Unassembled WGS sequence"/>
</dbReference>
<evidence type="ECO:0000259" key="11">
    <source>
        <dbReference type="Pfam" id="PF02749"/>
    </source>
</evidence>